<dbReference type="EMBL" id="OW152819">
    <property type="protein sequence ID" value="CAH2073646.1"/>
    <property type="molecule type" value="Genomic_DNA"/>
</dbReference>
<sequence>MLAFANNQVSHTAAGGVEAKMSPIIISVKRPTGPNWGQISNRVNGSFSVARAALTRPRRAESAASRAPRIGRAPVVMRHARLYL</sequence>
<evidence type="ECO:0000313" key="2">
    <source>
        <dbReference type="Proteomes" id="UP000837857"/>
    </source>
</evidence>
<organism evidence="1 2">
    <name type="scientific">Iphiclides podalirius</name>
    <name type="common">scarce swallowtail</name>
    <dbReference type="NCBI Taxonomy" id="110791"/>
    <lineage>
        <taxon>Eukaryota</taxon>
        <taxon>Metazoa</taxon>
        <taxon>Ecdysozoa</taxon>
        <taxon>Arthropoda</taxon>
        <taxon>Hexapoda</taxon>
        <taxon>Insecta</taxon>
        <taxon>Pterygota</taxon>
        <taxon>Neoptera</taxon>
        <taxon>Endopterygota</taxon>
        <taxon>Lepidoptera</taxon>
        <taxon>Glossata</taxon>
        <taxon>Ditrysia</taxon>
        <taxon>Papilionoidea</taxon>
        <taxon>Papilionidae</taxon>
        <taxon>Papilioninae</taxon>
        <taxon>Iphiclides</taxon>
    </lineage>
</organism>
<gene>
    <name evidence="1" type="ORF">IPOD504_LOCUS15730</name>
</gene>
<proteinExistence type="predicted"/>
<protein>
    <submittedName>
        <fullName evidence="1">Uncharacterized protein</fullName>
    </submittedName>
</protein>
<accession>A0ABN8J0L1</accession>
<reference evidence="1" key="1">
    <citation type="submission" date="2022-03" db="EMBL/GenBank/DDBJ databases">
        <authorList>
            <person name="Martin H S."/>
        </authorList>
    </citation>
    <scope>NUCLEOTIDE SEQUENCE</scope>
</reference>
<evidence type="ECO:0000313" key="1">
    <source>
        <dbReference type="EMBL" id="CAH2073646.1"/>
    </source>
</evidence>
<name>A0ABN8J0L1_9NEOP</name>
<feature type="non-terminal residue" evidence="1">
    <location>
        <position position="1"/>
    </location>
</feature>
<dbReference type="Proteomes" id="UP000837857">
    <property type="component" value="Chromosome 7"/>
</dbReference>
<keyword evidence="2" id="KW-1185">Reference proteome</keyword>